<keyword evidence="1" id="KW-0812">Transmembrane</keyword>
<feature type="transmembrane region" description="Helical" evidence="1">
    <location>
        <begin position="12"/>
        <end position="31"/>
    </location>
</feature>
<organism evidence="2 3">
    <name type="scientific">Bacillus glycinifermentans</name>
    <dbReference type="NCBI Taxonomy" id="1664069"/>
    <lineage>
        <taxon>Bacteria</taxon>
        <taxon>Bacillati</taxon>
        <taxon>Bacillota</taxon>
        <taxon>Bacilli</taxon>
        <taxon>Bacillales</taxon>
        <taxon>Bacillaceae</taxon>
        <taxon>Bacillus</taxon>
    </lineage>
</organism>
<feature type="transmembrane region" description="Helical" evidence="1">
    <location>
        <begin position="43"/>
        <end position="63"/>
    </location>
</feature>
<name>A0ABU6HAJ6_9BACI</name>
<comment type="caution">
    <text evidence="2">The sequence shown here is derived from an EMBL/GenBank/DDBJ whole genome shotgun (WGS) entry which is preliminary data.</text>
</comment>
<sequence length="181" mass="20952">MYIYSVRREVESISVYFAQFFAICLIVYIKVKRSIGFQPLKKARMIFRIVLFSGVFITLLTMSSLHPLSYVYDLIGILLGLLLTIYALKHLSIENREGVIYFRTHLWVELIVLCLFLYRFLSRLIEINRLQTIQQDGGSANGTFFAQDPATMIGFFVLAVYYVGFSFFILKKGKVAENRSI</sequence>
<accession>A0ABU6HAJ6</accession>
<dbReference type="InterPro" id="IPR058247">
    <property type="entry name" value="DUF1453"/>
</dbReference>
<keyword evidence="1" id="KW-0472">Membrane</keyword>
<dbReference type="EMBL" id="JARRTL010000019">
    <property type="protein sequence ID" value="MEC0486558.1"/>
    <property type="molecule type" value="Genomic_DNA"/>
</dbReference>
<evidence type="ECO:0000313" key="3">
    <source>
        <dbReference type="Proteomes" id="UP001341297"/>
    </source>
</evidence>
<keyword evidence="1" id="KW-1133">Transmembrane helix</keyword>
<feature type="transmembrane region" description="Helical" evidence="1">
    <location>
        <begin position="100"/>
        <end position="121"/>
    </location>
</feature>
<dbReference type="Proteomes" id="UP001341297">
    <property type="component" value="Unassembled WGS sequence"/>
</dbReference>
<feature type="transmembrane region" description="Helical" evidence="1">
    <location>
        <begin position="69"/>
        <end position="88"/>
    </location>
</feature>
<dbReference type="RefSeq" id="WP_232517682.1">
    <property type="nucleotide sequence ID" value="NZ_CP023481.1"/>
</dbReference>
<evidence type="ECO:0000256" key="1">
    <source>
        <dbReference type="SAM" id="Phobius"/>
    </source>
</evidence>
<protein>
    <submittedName>
        <fullName evidence="2">Sporulation protein</fullName>
    </submittedName>
</protein>
<feature type="transmembrane region" description="Helical" evidence="1">
    <location>
        <begin position="150"/>
        <end position="170"/>
    </location>
</feature>
<gene>
    <name evidence="2" type="ORF">P8828_17365</name>
</gene>
<reference evidence="2 3" key="1">
    <citation type="submission" date="2023-03" db="EMBL/GenBank/DDBJ databases">
        <title>Agriculturally important microbes genome sequencing.</title>
        <authorList>
            <person name="Dunlap C."/>
        </authorList>
    </citation>
    <scope>NUCLEOTIDE SEQUENCE [LARGE SCALE GENOMIC DNA]</scope>
    <source>
        <strain evidence="2 3">CBP-3203</strain>
    </source>
</reference>
<keyword evidence="3" id="KW-1185">Reference proteome</keyword>
<evidence type="ECO:0000313" key="2">
    <source>
        <dbReference type="EMBL" id="MEC0486558.1"/>
    </source>
</evidence>
<dbReference type="Pfam" id="PF07301">
    <property type="entry name" value="DUF1453"/>
    <property type="match status" value="1"/>
</dbReference>
<proteinExistence type="predicted"/>